<dbReference type="Pfam" id="PF01048">
    <property type="entry name" value="PNP_UDP_1"/>
    <property type="match status" value="1"/>
</dbReference>
<comment type="pathway">
    <text evidence="1">Purine metabolism; purine nucleoside salvage.</text>
</comment>
<keyword evidence="5" id="KW-0808">Transferase</keyword>
<evidence type="ECO:0000313" key="13">
    <source>
        <dbReference type="Proteomes" id="UP001461498"/>
    </source>
</evidence>
<dbReference type="PANTHER" id="PTHR11904:SF9">
    <property type="entry name" value="PURINE NUCLEOSIDE PHOSPHORYLASE-RELATED"/>
    <property type="match status" value="1"/>
</dbReference>
<evidence type="ECO:0000256" key="9">
    <source>
        <dbReference type="ARBA" id="ARBA00023970"/>
    </source>
</evidence>
<evidence type="ECO:0000256" key="3">
    <source>
        <dbReference type="ARBA" id="ARBA00011886"/>
    </source>
</evidence>
<evidence type="ECO:0000313" key="12">
    <source>
        <dbReference type="EMBL" id="KAK9502990.1"/>
    </source>
</evidence>
<proteinExistence type="inferred from homology"/>
<dbReference type="GO" id="GO:0005737">
    <property type="term" value="C:cytoplasm"/>
    <property type="evidence" value="ECO:0007669"/>
    <property type="project" value="TreeGrafter"/>
</dbReference>
<dbReference type="SUPFAM" id="SSF53167">
    <property type="entry name" value="Purine and uridine phosphorylases"/>
    <property type="match status" value="1"/>
</dbReference>
<reference evidence="12 13" key="1">
    <citation type="submission" date="2022-12" db="EMBL/GenBank/DDBJ databases">
        <title>Chromosome-level genome assembly of true bugs.</title>
        <authorList>
            <person name="Ma L."/>
            <person name="Li H."/>
        </authorList>
    </citation>
    <scope>NUCLEOTIDE SEQUENCE [LARGE SCALE GENOMIC DNA]</scope>
    <source>
        <strain evidence="12">Lab_2022b</strain>
    </source>
</reference>
<evidence type="ECO:0000256" key="10">
    <source>
        <dbReference type="ARBA" id="ARBA00031036"/>
    </source>
</evidence>
<comment type="catalytic activity">
    <reaction evidence="6">
        <text>inosine + phosphate = alpha-D-ribose 1-phosphate + hypoxanthine</text>
        <dbReference type="Rhea" id="RHEA:27646"/>
        <dbReference type="ChEBI" id="CHEBI:17368"/>
        <dbReference type="ChEBI" id="CHEBI:17596"/>
        <dbReference type="ChEBI" id="CHEBI:43474"/>
        <dbReference type="ChEBI" id="CHEBI:57720"/>
        <dbReference type="EC" id="2.4.2.1"/>
    </reaction>
</comment>
<evidence type="ECO:0000256" key="5">
    <source>
        <dbReference type="ARBA" id="ARBA00022679"/>
    </source>
</evidence>
<protein>
    <recommendedName>
        <fullName evidence="3">purine-nucleoside phosphorylase</fullName>
        <ecNumber evidence="3">2.4.2.1</ecNumber>
    </recommendedName>
    <alternativeName>
        <fullName evidence="10">Inosine-guanosine phosphorylase</fullName>
    </alternativeName>
</protein>
<evidence type="ECO:0000256" key="2">
    <source>
        <dbReference type="ARBA" id="ARBA00006751"/>
    </source>
</evidence>
<evidence type="ECO:0000259" key="11">
    <source>
        <dbReference type="Pfam" id="PF01048"/>
    </source>
</evidence>
<dbReference type="GO" id="GO:0004731">
    <property type="term" value="F:purine-nucleoside phosphorylase activity"/>
    <property type="evidence" value="ECO:0007669"/>
    <property type="project" value="UniProtKB-EC"/>
</dbReference>
<dbReference type="EMBL" id="JAPXFL010000008">
    <property type="protein sequence ID" value="KAK9502990.1"/>
    <property type="molecule type" value="Genomic_DNA"/>
</dbReference>
<dbReference type="Gene3D" id="3.40.50.1580">
    <property type="entry name" value="Nucleoside phosphorylase domain"/>
    <property type="match status" value="1"/>
</dbReference>
<gene>
    <name evidence="12" type="ORF">O3M35_011657</name>
</gene>
<evidence type="ECO:0000256" key="7">
    <source>
        <dbReference type="ARBA" id="ARBA00023929"/>
    </source>
</evidence>
<comment type="catalytic activity">
    <reaction evidence="7">
        <text>2'-deoxyguanosine + phosphate = 2-deoxy-alpha-D-ribose 1-phosphate + guanine</text>
        <dbReference type="Rhea" id="RHEA:27738"/>
        <dbReference type="ChEBI" id="CHEBI:16235"/>
        <dbReference type="ChEBI" id="CHEBI:17172"/>
        <dbReference type="ChEBI" id="CHEBI:43474"/>
        <dbReference type="ChEBI" id="CHEBI:57259"/>
        <dbReference type="EC" id="2.4.2.1"/>
    </reaction>
</comment>
<feature type="domain" description="Nucleoside phosphorylase" evidence="11">
    <location>
        <begin position="2"/>
        <end position="170"/>
    </location>
</feature>
<evidence type="ECO:0000256" key="6">
    <source>
        <dbReference type="ARBA" id="ARBA00023918"/>
    </source>
</evidence>
<dbReference type="InterPro" id="IPR035994">
    <property type="entry name" value="Nucleoside_phosphorylase_sf"/>
</dbReference>
<dbReference type="EC" id="2.4.2.1" evidence="3"/>
<dbReference type="Proteomes" id="UP001461498">
    <property type="component" value="Unassembled WGS sequence"/>
</dbReference>
<dbReference type="PANTHER" id="PTHR11904">
    <property type="entry name" value="METHYLTHIOADENOSINE/PURINE NUCLEOSIDE PHOSPHORYLASE"/>
    <property type="match status" value="1"/>
</dbReference>
<dbReference type="CDD" id="cd09009">
    <property type="entry name" value="PNP-EcPNPII_like"/>
    <property type="match status" value="1"/>
</dbReference>
<evidence type="ECO:0000256" key="8">
    <source>
        <dbReference type="ARBA" id="ARBA00023950"/>
    </source>
</evidence>
<keyword evidence="13" id="KW-1185">Reference proteome</keyword>
<dbReference type="GO" id="GO:0009116">
    <property type="term" value="P:nucleoside metabolic process"/>
    <property type="evidence" value="ECO:0007669"/>
    <property type="project" value="InterPro"/>
</dbReference>
<comment type="similarity">
    <text evidence="2">Belongs to the PNP/MTAP phosphorylase family.</text>
</comment>
<evidence type="ECO:0000256" key="1">
    <source>
        <dbReference type="ARBA" id="ARBA00005058"/>
    </source>
</evidence>
<evidence type="ECO:0000256" key="4">
    <source>
        <dbReference type="ARBA" id="ARBA00022676"/>
    </source>
</evidence>
<dbReference type="InterPro" id="IPR000845">
    <property type="entry name" value="Nucleoside_phosphorylase_d"/>
</dbReference>
<accession>A0AAW1CZN8</accession>
<keyword evidence="4" id="KW-0328">Glycosyltransferase</keyword>
<dbReference type="NCBIfam" id="TIGR01697">
    <property type="entry name" value="PNPH-PUNA-XAPA"/>
    <property type="match status" value="1"/>
</dbReference>
<comment type="catalytic activity">
    <reaction evidence="9">
        <text>guanosine + phosphate = alpha-D-ribose 1-phosphate + guanine</text>
        <dbReference type="Rhea" id="RHEA:13233"/>
        <dbReference type="ChEBI" id="CHEBI:16235"/>
        <dbReference type="ChEBI" id="CHEBI:16750"/>
        <dbReference type="ChEBI" id="CHEBI:43474"/>
        <dbReference type="ChEBI" id="CHEBI:57720"/>
        <dbReference type="EC" id="2.4.2.1"/>
    </reaction>
</comment>
<dbReference type="InterPro" id="IPR011268">
    <property type="entry name" value="Purine_phosphorylase"/>
</dbReference>
<name>A0AAW1CZN8_9HEMI</name>
<comment type="catalytic activity">
    <reaction evidence="8">
        <text>2'-deoxyinosine + phosphate = 2-deoxy-alpha-D-ribose 1-phosphate + hypoxanthine</text>
        <dbReference type="Rhea" id="RHEA:27750"/>
        <dbReference type="ChEBI" id="CHEBI:17368"/>
        <dbReference type="ChEBI" id="CHEBI:28997"/>
        <dbReference type="ChEBI" id="CHEBI:43474"/>
        <dbReference type="ChEBI" id="CHEBI:57259"/>
        <dbReference type="EC" id="2.4.2.1"/>
    </reaction>
</comment>
<comment type="caution">
    <text evidence="12">The sequence shown here is derived from an EMBL/GenBank/DDBJ whole genome shotgun (WGS) entry which is preliminary data.</text>
</comment>
<sequence length="192" mass="21367">MPVRMMKLCGVTHIIISNAAGGINREYNVGDIMILKDHVNFLGMGGTNPLIGPYDERWGSRFVPLNKAYSSEMRQKAKLAAQEMGIENFIREGVYAIVGGPNYETVAETRLMEKLGIDAVGMSSVAETITAHQAGLIVFAFSVITNKAVMEYDVVEEPNHTEVIEIAKKREILIRKWLGRIVEMIKPNLLKC</sequence>
<dbReference type="AlphaFoldDB" id="A0AAW1CZN8"/>
<organism evidence="12 13">
    <name type="scientific">Rhynocoris fuscipes</name>
    <dbReference type="NCBI Taxonomy" id="488301"/>
    <lineage>
        <taxon>Eukaryota</taxon>
        <taxon>Metazoa</taxon>
        <taxon>Ecdysozoa</taxon>
        <taxon>Arthropoda</taxon>
        <taxon>Hexapoda</taxon>
        <taxon>Insecta</taxon>
        <taxon>Pterygota</taxon>
        <taxon>Neoptera</taxon>
        <taxon>Paraneoptera</taxon>
        <taxon>Hemiptera</taxon>
        <taxon>Heteroptera</taxon>
        <taxon>Panheteroptera</taxon>
        <taxon>Cimicomorpha</taxon>
        <taxon>Reduviidae</taxon>
        <taxon>Harpactorinae</taxon>
        <taxon>Harpactorini</taxon>
        <taxon>Rhynocoris</taxon>
    </lineage>
</organism>